<dbReference type="GO" id="GO:0005886">
    <property type="term" value="C:plasma membrane"/>
    <property type="evidence" value="ECO:0007669"/>
    <property type="project" value="UniProtKB-SubCell"/>
</dbReference>
<evidence type="ECO:0000256" key="4">
    <source>
        <dbReference type="ARBA" id="ARBA00022519"/>
    </source>
</evidence>
<feature type="transmembrane region" description="Helical" evidence="8">
    <location>
        <begin position="211"/>
        <end position="232"/>
    </location>
</feature>
<keyword evidence="5 8" id="KW-0812">Transmembrane</keyword>
<evidence type="ECO:0000256" key="3">
    <source>
        <dbReference type="ARBA" id="ARBA00022475"/>
    </source>
</evidence>
<keyword evidence="3" id="KW-1003">Cell membrane</keyword>
<evidence type="ECO:0000256" key="8">
    <source>
        <dbReference type="SAM" id="Phobius"/>
    </source>
</evidence>
<dbReference type="InterPro" id="IPR036259">
    <property type="entry name" value="MFS_trans_sf"/>
</dbReference>
<dbReference type="InterPro" id="IPR050171">
    <property type="entry name" value="MFS_Transporters"/>
</dbReference>
<feature type="transmembrane region" description="Helical" evidence="8">
    <location>
        <begin position="316"/>
        <end position="337"/>
    </location>
</feature>
<keyword evidence="4" id="KW-0997">Cell inner membrane</keyword>
<evidence type="ECO:0000313" key="9">
    <source>
        <dbReference type="EMBL" id="EAN2044006.1"/>
    </source>
</evidence>
<feature type="transmembrane region" description="Helical" evidence="8">
    <location>
        <begin position="274"/>
        <end position="304"/>
    </location>
</feature>
<keyword evidence="6 8" id="KW-1133">Transmembrane helix</keyword>
<comment type="subcellular location">
    <subcellularLocation>
        <location evidence="1">Cell inner membrane</location>
        <topology evidence="1">Multi-pass membrane protein</topology>
    </subcellularLocation>
</comment>
<feature type="transmembrane region" description="Helical" evidence="8">
    <location>
        <begin position="34"/>
        <end position="62"/>
    </location>
</feature>
<name>A0A5T3ENC0_SALER</name>
<feature type="transmembrane region" description="Helical" evidence="8">
    <location>
        <begin position="157"/>
        <end position="178"/>
    </location>
</feature>
<dbReference type="SUPFAM" id="SSF103473">
    <property type="entry name" value="MFS general substrate transporter"/>
    <property type="match status" value="1"/>
</dbReference>
<gene>
    <name evidence="9" type="ORF">D9N54_24950</name>
</gene>
<dbReference type="Gene3D" id="1.20.1250.20">
    <property type="entry name" value="MFS general substrate transporter like domains"/>
    <property type="match status" value="1"/>
</dbReference>
<feature type="transmembrane region" description="Helical" evidence="8">
    <location>
        <begin position="130"/>
        <end position="150"/>
    </location>
</feature>
<dbReference type="EMBL" id="AACXJM010000100">
    <property type="protein sequence ID" value="EAN2044006.1"/>
    <property type="molecule type" value="Genomic_DNA"/>
</dbReference>
<feature type="transmembrane region" description="Helical" evidence="8">
    <location>
        <begin position="74"/>
        <end position="102"/>
    </location>
</feature>
<keyword evidence="2" id="KW-0813">Transport</keyword>
<sequence length="389" mass="41929">MHANKTILFIFLTVFLAEFSFFFALPLLGNSPELSASGVAACLAGAVVLESLLMLTATGYLGCFSRRKLIFISLLLRSAAFITIYLTLSLSGWLLFFLLIAVSKSVSKPFLREVLAETLDGPQLKKALNTFSLCQNSAVFVAPMLAVAAMKFAFIDTILLILTFSGVAMALMALRLIYCLPANVKLPPGSPLMGMRTGFQGVMASADIQRILLSSFFCFLIMGVFITATTLLDKINPDLGEYSGAFFSIVGVTICLWQGGVAKLTSFGDRYSSQIILVGGVLSSAYLLGSVYIAIAALIAYSIYESVIIPELYFKATHIPSGISASVLFSYILIVSNAGEAFGSWLTGFAITHIPDYVPLFIFITVLSAALISFICLKKTSRKEAPCQP</sequence>
<feature type="transmembrane region" description="Helical" evidence="8">
    <location>
        <begin position="244"/>
        <end position="262"/>
    </location>
</feature>
<evidence type="ECO:0000256" key="5">
    <source>
        <dbReference type="ARBA" id="ARBA00022692"/>
    </source>
</evidence>
<keyword evidence="7 8" id="KW-0472">Membrane</keyword>
<dbReference type="AlphaFoldDB" id="A0A5T3ENC0"/>
<accession>A0A5T3ENC0</accession>
<evidence type="ECO:0000256" key="6">
    <source>
        <dbReference type="ARBA" id="ARBA00022989"/>
    </source>
</evidence>
<comment type="caution">
    <text evidence="9">The sequence shown here is derived from an EMBL/GenBank/DDBJ whole genome shotgun (WGS) entry which is preliminary data.</text>
</comment>
<reference evidence="9" key="1">
    <citation type="submission" date="2018-10" db="EMBL/GenBank/DDBJ databases">
        <authorList>
            <consortium name="PulseNet: The National Subtyping Network for Foodborne Disease Surveillance"/>
            <person name="Tarr C.L."/>
            <person name="Trees E."/>
            <person name="Katz L.S."/>
            <person name="Carleton-Romer H.A."/>
            <person name="Stroika S."/>
            <person name="Kucerova Z."/>
            <person name="Roache K.F."/>
            <person name="Sabol A.L."/>
            <person name="Besser J."/>
            <person name="Gerner-Smidt P."/>
        </authorList>
    </citation>
    <scope>NUCLEOTIDE SEQUENCE</scope>
    <source>
        <strain evidence="9">PNUSAS056738</strain>
    </source>
</reference>
<protein>
    <submittedName>
        <fullName evidence="9">MFS transporter</fullName>
    </submittedName>
</protein>
<proteinExistence type="predicted"/>
<evidence type="ECO:0000256" key="1">
    <source>
        <dbReference type="ARBA" id="ARBA00004429"/>
    </source>
</evidence>
<dbReference type="PANTHER" id="PTHR23517">
    <property type="entry name" value="RESISTANCE PROTEIN MDTM, PUTATIVE-RELATED-RELATED"/>
    <property type="match status" value="1"/>
</dbReference>
<feature type="transmembrane region" description="Helical" evidence="8">
    <location>
        <begin position="7"/>
        <end position="28"/>
    </location>
</feature>
<organism evidence="9">
    <name type="scientific">Salmonella enterica</name>
    <name type="common">Salmonella choleraesuis</name>
    <dbReference type="NCBI Taxonomy" id="28901"/>
    <lineage>
        <taxon>Bacteria</taxon>
        <taxon>Pseudomonadati</taxon>
        <taxon>Pseudomonadota</taxon>
        <taxon>Gammaproteobacteria</taxon>
        <taxon>Enterobacterales</taxon>
        <taxon>Enterobacteriaceae</taxon>
        <taxon>Salmonella</taxon>
    </lineage>
</organism>
<feature type="transmembrane region" description="Helical" evidence="8">
    <location>
        <begin position="357"/>
        <end position="377"/>
    </location>
</feature>
<evidence type="ECO:0000256" key="2">
    <source>
        <dbReference type="ARBA" id="ARBA00022448"/>
    </source>
</evidence>
<evidence type="ECO:0000256" key="7">
    <source>
        <dbReference type="ARBA" id="ARBA00023136"/>
    </source>
</evidence>